<reference evidence="3" key="1">
    <citation type="submission" date="2018-05" db="EMBL/GenBank/DDBJ databases">
        <authorList>
            <person name="Lanie J.A."/>
            <person name="Ng W.-L."/>
            <person name="Kazmierczak K.M."/>
            <person name="Andrzejewski T.M."/>
            <person name="Davidsen T.M."/>
            <person name="Wayne K.J."/>
            <person name="Tettelin H."/>
            <person name="Glass J.I."/>
            <person name="Rusch D."/>
            <person name="Podicherti R."/>
            <person name="Tsui H.-C.T."/>
            <person name="Winkler M.E."/>
        </authorList>
    </citation>
    <scope>NUCLEOTIDE SEQUENCE</scope>
</reference>
<dbReference type="InterPro" id="IPR048503">
    <property type="entry name" value="NamZ_C"/>
</dbReference>
<dbReference type="Pfam" id="PF20732">
    <property type="entry name" value="NamZ_C"/>
    <property type="match status" value="1"/>
</dbReference>
<accession>A0A381Q070</accession>
<evidence type="ECO:0008006" key="4">
    <source>
        <dbReference type="Google" id="ProtNLM"/>
    </source>
</evidence>
<feature type="domain" description="Peptidoglycan beta-N-acetylmuramidase NamZ N-terminal" evidence="1">
    <location>
        <begin position="88"/>
        <end position="294"/>
    </location>
</feature>
<sequence length="459" mass="53023">MLNIFIISVSYLVLFLFRVTFHCKMIRIRQLVSFYFMVAVSIAQDSSRVNYQYSQILTIPDLSFFNQVYTGLDILEQMDFAPVRSKKIGILTNHTAVNRNGDHILDLLKNEPSVNVHVLFEPEYGIWGLDDKRAKLVGRERVDPVHGARIINIFDGMVYPPRWAMAELDLILIDLQDTGIRYSTFIASVSKLFEAASDWKIPVMILDRPNPLRGDIVDGPVPRTEFQSLEAYHLFPIRHGLTLGEACILINEIGWVKDSKHVELTIVPMANWKRDTWFDQTQLSWKHPIPFIRDSETLLAYAGMDLFRGTNLNAGFGTDHPYLYVGAPWLVANFFLEKLNDFGLRGVLFEEIKYRPRGSIYYNRVPKYDGQSCSGIKMSITDKNEFDPISTATSMIMLIHHLHPREFQWTGDGYIDKLFGSDLLRTLTAQNKSPEMLPPQWVHDVYLFNQFRQPYLIYP</sequence>
<dbReference type="InterPro" id="IPR048502">
    <property type="entry name" value="NamZ_N"/>
</dbReference>
<dbReference type="GO" id="GO:0033922">
    <property type="term" value="F:peptidoglycan beta-N-acetylmuramidase activity"/>
    <property type="evidence" value="ECO:0007669"/>
    <property type="project" value="InterPro"/>
</dbReference>
<proteinExistence type="predicted"/>
<dbReference type="PANTHER" id="PTHR42915:SF1">
    <property type="entry name" value="PEPTIDOGLYCAN BETA-N-ACETYLMURAMIDASE NAMZ"/>
    <property type="match status" value="1"/>
</dbReference>
<gene>
    <name evidence="3" type="ORF">METZ01_LOCUS25545</name>
</gene>
<dbReference type="InterPro" id="IPR008302">
    <property type="entry name" value="NamZ"/>
</dbReference>
<dbReference type="EMBL" id="UINC01001155">
    <property type="protein sequence ID" value="SUZ72691.1"/>
    <property type="molecule type" value="Genomic_DNA"/>
</dbReference>
<dbReference type="AlphaFoldDB" id="A0A381Q070"/>
<dbReference type="Gene3D" id="3.90.1150.140">
    <property type="match status" value="1"/>
</dbReference>
<dbReference type="Gene3D" id="3.40.50.12170">
    <property type="entry name" value="Uncharacterised protein PF07075, DUF1343"/>
    <property type="match status" value="1"/>
</dbReference>
<feature type="domain" description="Peptidoglycan beta-N-acetylmuramidase NamZ C-terminal" evidence="2">
    <location>
        <begin position="300"/>
        <end position="458"/>
    </location>
</feature>
<dbReference type="Pfam" id="PF07075">
    <property type="entry name" value="NamZ_N"/>
    <property type="match status" value="1"/>
</dbReference>
<evidence type="ECO:0000313" key="3">
    <source>
        <dbReference type="EMBL" id="SUZ72691.1"/>
    </source>
</evidence>
<organism evidence="3">
    <name type="scientific">marine metagenome</name>
    <dbReference type="NCBI Taxonomy" id="408172"/>
    <lineage>
        <taxon>unclassified sequences</taxon>
        <taxon>metagenomes</taxon>
        <taxon>ecological metagenomes</taxon>
    </lineage>
</organism>
<evidence type="ECO:0000259" key="2">
    <source>
        <dbReference type="Pfam" id="PF20732"/>
    </source>
</evidence>
<protein>
    <recommendedName>
        <fullName evidence="4">DUF1343 domain-containing protein</fullName>
    </recommendedName>
</protein>
<dbReference type="PANTHER" id="PTHR42915">
    <property type="entry name" value="HYPOTHETICAL 460 KDA PROTEIN IN FEUA-SIGW INTERGENIC REGION [PRECURSOR]"/>
    <property type="match status" value="1"/>
</dbReference>
<dbReference type="PIRSF" id="PIRSF016719">
    <property type="entry name" value="UCP016719"/>
    <property type="match status" value="1"/>
</dbReference>
<name>A0A381Q070_9ZZZZ</name>
<evidence type="ECO:0000259" key="1">
    <source>
        <dbReference type="Pfam" id="PF07075"/>
    </source>
</evidence>